<evidence type="ECO:0000313" key="2">
    <source>
        <dbReference type="EMBL" id="CDS87333.1"/>
    </source>
</evidence>
<dbReference type="AlphaFoldDB" id="A0A069AD94"/>
<dbReference type="NCBIfam" id="TIGR01603">
    <property type="entry name" value="maj_tail_phi13"/>
    <property type="match status" value="1"/>
</dbReference>
<evidence type="ECO:0000313" key="1">
    <source>
        <dbReference type="EMBL" id="CDS87018.1"/>
    </source>
</evidence>
<proteinExistence type="predicted"/>
<dbReference type="EMBL" id="LK932515">
    <property type="protein sequence ID" value="CDS87333.1"/>
    <property type="molecule type" value="Genomic_DNA"/>
</dbReference>
<dbReference type="EMBL" id="LK932400">
    <property type="protein sequence ID" value="CDS87018.1"/>
    <property type="molecule type" value="Genomic_DNA"/>
</dbReference>
<accession>A0A069AD94</accession>
<reference evidence="2" key="1">
    <citation type="submission" date="2014-07" db="EMBL/GenBank/DDBJ databases">
        <authorList>
            <person name="Monot Marc"/>
        </authorList>
    </citation>
    <scope>NUCLEOTIDE SEQUENCE</scope>
    <source>
        <strain evidence="3">7032989</strain>
        <strain evidence="1">7032994</strain>
    </source>
</reference>
<protein>
    <submittedName>
        <fullName evidence="2">Putative Phage major tail protein, Phi13 family</fullName>
    </submittedName>
</protein>
<sequence length="192" mass="20828">MDAYTKKIVYGMDKIHVAKISEDGYVTPVAIVGAKEVEANFEIGDKTIYADNKGIYNNKKISKGSGKLGVIGLTTDEKCLLGGTENMSGGYALADNVIPPNLALLFAQDKADGGSLLTVIYNVQFNPVSIAAVTTEDSIEETKTELEFTALVGKDGYWYYTIDTTDTKVDADMISKFFTEVQLPKIKADSEI</sequence>
<organism evidence="2">
    <name type="scientific">Clostridioides difficile</name>
    <name type="common">Peptoclostridium difficile</name>
    <dbReference type="NCBI Taxonomy" id="1496"/>
    <lineage>
        <taxon>Bacteria</taxon>
        <taxon>Bacillati</taxon>
        <taxon>Bacillota</taxon>
        <taxon>Clostridia</taxon>
        <taxon>Peptostreptococcales</taxon>
        <taxon>Peptostreptococcaceae</taxon>
        <taxon>Clostridioides</taxon>
    </lineage>
</organism>
<dbReference type="InterPro" id="IPR006490">
    <property type="entry name" value="Maj_tail_phi13"/>
</dbReference>
<evidence type="ECO:0000313" key="3">
    <source>
        <dbReference type="EMBL" id="CDT82089.1"/>
    </source>
</evidence>
<gene>
    <name evidence="3" type="ORF">BN1095_920046</name>
    <name evidence="2" type="ORF">BN1096_610144</name>
    <name evidence="1" type="ORF">BN1097_610093</name>
</gene>
<name>A0A069AD94_CLODI</name>
<dbReference type="EMBL" id="LK933537">
    <property type="protein sequence ID" value="CDT82089.1"/>
    <property type="molecule type" value="Genomic_DNA"/>
</dbReference>
<dbReference type="RefSeq" id="WP_021366646.1">
    <property type="nucleotide sequence ID" value="NZ_BBYB01000195.1"/>
</dbReference>